<sequence>MTVSVYPVAMISGGGRGIGAAIAAELMQHGWAVSLGCRSPQEVTVTEPGQQLVCHYDALDSDSDQQWIDNTLKAYGRIDAVIHNAGIMLPRSVLEATDEEFDRQFSVNVKAPMRLTRKLWPWLKVSGRGRVITLASLSAKRVKSAQSGLYAMSKFSALALTHALRQAGDADGIRACAICPGFVATDMGTALTEVSAERMTQPADIALLVRTVLMLPNTASVAEIPVNWAVEDNY</sequence>
<dbReference type="InterPro" id="IPR036291">
    <property type="entry name" value="NAD(P)-bd_dom_sf"/>
</dbReference>
<dbReference type="SUPFAM" id="SSF51735">
    <property type="entry name" value="NAD(P)-binding Rossmann-fold domains"/>
    <property type="match status" value="1"/>
</dbReference>
<dbReference type="PRINTS" id="PR00080">
    <property type="entry name" value="SDRFAMILY"/>
</dbReference>
<dbReference type="PRINTS" id="PR00081">
    <property type="entry name" value="GDHRDH"/>
</dbReference>
<evidence type="ECO:0000256" key="1">
    <source>
        <dbReference type="ARBA" id="ARBA00006484"/>
    </source>
</evidence>
<dbReference type="GO" id="GO:0016616">
    <property type="term" value="F:oxidoreductase activity, acting on the CH-OH group of donors, NAD or NADP as acceptor"/>
    <property type="evidence" value="ECO:0007669"/>
    <property type="project" value="TreeGrafter"/>
</dbReference>
<evidence type="ECO:0000313" key="4">
    <source>
        <dbReference type="Proteomes" id="UP000029577"/>
    </source>
</evidence>
<comment type="similarity">
    <text evidence="1 2">Belongs to the short-chain dehydrogenases/reductases (SDR) family.</text>
</comment>
<proteinExistence type="inferred from homology"/>
<dbReference type="AlphaFoldDB" id="A0A095V170"/>
<accession>A0A095V170</accession>
<dbReference type="PANTHER" id="PTHR42760">
    <property type="entry name" value="SHORT-CHAIN DEHYDROGENASES/REDUCTASES FAMILY MEMBER"/>
    <property type="match status" value="1"/>
</dbReference>
<evidence type="ECO:0000313" key="3">
    <source>
        <dbReference type="EMBL" id="KGD80268.1"/>
    </source>
</evidence>
<dbReference type="Pfam" id="PF00106">
    <property type="entry name" value="adh_short"/>
    <property type="match status" value="1"/>
</dbReference>
<name>A0A095V170_9GAMM</name>
<dbReference type="RefSeq" id="WP_038015668.1">
    <property type="nucleotide sequence ID" value="NZ_JPKR02000005.1"/>
</dbReference>
<dbReference type="InterPro" id="IPR020904">
    <property type="entry name" value="Sc_DH/Rdtase_CS"/>
</dbReference>
<dbReference type="InterPro" id="IPR002347">
    <property type="entry name" value="SDR_fam"/>
</dbReference>
<dbReference type="OrthoDB" id="9810734at2"/>
<dbReference type="Gene3D" id="3.40.50.720">
    <property type="entry name" value="NAD(P)-binding Rossmann-like Domain"/>
    <property type="match status" value="1"/>
</dbReference>
<protein>
    <submittedName>
        <fullName evidence="3">Short-chain dehydrogenase</fullName>
    </submittedName>
</protein>
<dbReference type="Proteomes" id="UP000029577">
    <property type="component" value="Unassembled WGS sequence"/>
</dbReference>
<comment type="caution">
    <text evidence="3">The sequence shown here is derived from an EMBL/GenBank/DDBJ whole genome shotgun (WGS) entry which is preliminary data.</text>
</comment>
<keyword evidence="4" id="KW-1185">Reference proteome</keyword>
<organism evidence="3 4">
    <name type="scientific">Tatumella morbirosei</name>
    <dbReference type="NCBI Taxonomy" id="642227"/>
    <lineage>
        <taxon>Bacteria</taxon>
        <taxon>Pseudomonadati</taxon>
        <taxon>Pseudomonadota</taxon>
        <taxon>Gammaproteobacteria</taxon>
        <taxon>Enterobacterales</taxon>
        <taxon>Erwiniaceae</taxon>
        <taxon>Tatumella</taxon>
    </lineage>
</organism>
<reference evidence="3" key="1">
    <citation type="submission" date="2014-12" db="EMBL/GenBank/DDBJ databases">
        <title>The draft genome of the Tatumella morbirosei type strain, LMG23360T isolated from pineapple rot.</title>
        <authorList>
            <person name="Smits T.H."/>
            <person name="Palmer M."/>
            <person name="Venter S.N."/>
            <person name="Duffy B."/>
            <person name="Steenkamp E.T."/>
            <person name="Chan W.Y."/>
            <person name="Coutinho T.A."/>
            <person name="Coetzee M.P."/>
            <person name="De Maayer P."/>
        </authorList>
    </citation>
    <scope>NUCLEOTIDE SEQUENCE [LARGE SCALE GENOMIC DNA]</scope>
    <source>
        <strain evidence="3">LMG 23360</strain>
    </source>
</reference>
<dbReference type="PROSITE" id="PS00061">
    <property type="entry name" value="ADH_SHORT"/>
    <property type="match status" value="1"/>
</dbReference>
<dbReference type="STRING" id="642227.HA49_00945"/>
<dbReference type="eggNOG" id="COG4221">
    <property type="taxonomic scope" value="Bacteria"/>
</dbReference>
<evidence type="ECO:0000256" key="2">
    <source>
        <dbReference type="RuleBase" id="RU000363"/>
    </source>
</evidence>
<gene>
    <name evidence="3" type="ORF">HA49_00945</name>
</gene>
<dbReference type="EMBL" id="JPKR02000005">
    <property type="protein sequence ID" value="KGD80268.1"/>
    <property type="molecule type" value="Genomic_DNA"/>
</dbReference>